<evidence type="ECO:0000313" key="3">
    <source>
        <dbReference type="EMBL" id="KAK3006338.1"/>
    </source>
</evidence>
<protein>
    <recommendedName>
        <fullName evidence="5">Protein SIEVE ELEMENT OCCLUSION B-like</fullName>
    </recommendedName>
</protein>
<dbReference type="Proteomes" id="UP001188597">
    <property type="component" value="Unassembled WGS sequence"/>
</dbReference>
<proteinExistence type="predicted"/>
<dbReference type="InterPro" id="IPR027944">
    <property type="entry name" value="SEO_C"/>
</dbReference>
<evidence type="ECO:0000313" key="4">
    <source>
        <dbReference type="Proteomes" id="UP001188597"/>
    </source>
</evidence>
<gene>
    <name evidence="3" type="ORF">RJ639_017487</name>
</gene>
<dbReference type="InterPro" id="IPR027942">
    <property type="entry name" value="SEO_N"/>
</dbReference>
<sequence>MATANSTSKMQLVKGDRLVFSSSDDNVMMKQVQATHAPDGRDFDLKPIVSIIEQIILCTTSAVPGAVSQLDASDEKPPQSDFSAMLEVLAYAISRISCEISCKCSGGGDAHATAITILNALSSYSWDVKVVIALAGFSVNYAEFWLVAQLYPSQPLAKLISQLKQLPYLLESGSALKPRFEALSNLIKAILDLTKCIVEFKELPSQYISSDALELQTAMVHFPTAVYWTIRGIVACASTIMAFVGMGHGLISTADTWELSTLGHKLSNIHGHLMAQLVLCHRHVDEKRNVEAYQMLLRLFDTVHIDNMRTLKALIYTKDDLQPLYAGSTKTRVNIDVLRRKMVLLYISDLDISLDELMIFTMLYQEMHTEPSGLTSPYEVVWLPVIDRSTPWTDENQQKFEHIRSIVPWYSVWHPSLVGQAVIKYIKEVWHFSKKPIVVVLDPQGKVMNTNALHMMWIWGSMAFPFSSLREEALWKEETWSMEFLAGSFEPMLLNWIMGKRTVCLYGGEDLDWIRKFTTSAKAVARAADIKLEMLYVGKSNPRERDLKIAMIIEVEKLSHALSDRNLIWFFWVRLESMWHSKVQQGKSVENDVIMPEIMRMLSFDASDQGWAVIGSGPEMVKAKGDTILRSFNQHDIWTNNARERGFIVALDDHIRGLQIPHHCNRLILPGIGGDNPEKVVCAECGRLMEKLTLYRCCTD</sequence>
<evidence type="ECO:0008006" key="5">
    <source>
        <dbReference type="Google" id="ProtNLM"/>
    </source>
</evidence>
<dbReference type="PANTHER" id="PTHR33232:SF20">
    <property type="entry name" value="PROTEIN SIEVE ELEMENT OCCLUSION B-LIKE"/>
    <property type="match status" value="1"/>
</dbReference>
<feature type="domain" description="Sieve element occlusion N-terminal" evidence="1">
    <location>
        <begin position="23"/>
        <end position="304"/>
    </location>
</feature>
<feature type="domain" description="Sieve element occlusion C-terminal" evidence="2">
    <location>
        <begin position="470"/>
        <end position="699"/>
    </location>
</feature>
<organism evidence="3 4">
    <name type="scientific">Escallonia herrerae</name>
    <dbReference type="NCBI Taxonomy" id="1293975"/>
    <lineage>
        <taxon>Eukaryota</taxon>
        <taxon>Viridiplantae</taxon>
        <taxon>Streptophyta</taxon>
        <taxon>Embryophyta</taxon>
        <taxon>Tracheophyta</taxon>
        <taxon>Spermatophyta</taxon>
        <taxon>Magnoliopsida</taxon>
        <taxon>eudicotyledons</taxon>
        <taxon>Gunneridae</taxon>
        <taxon>Pentapetalae</taxon>
        <taxon>asterids</taxon>
        <taxon>campanulids</taxon>
        <taxon>Escalloniales</taxon>
        <taxon>Escalloniaceae</taxon>
        <taxon>Escallonia</taxon>
    </lineage>
</organism>
<dbReference type="GO" id="GO:0010088">
    <property type="term" value="P:phloem development"/>
    <property type="evidence" value="ECO:0007669"/>
    <property type="project" value="InterPro"/>
</dbReference>
<dbReference type="PANTHER" id="PTHR33232">
    <property type="entry name" value="PROTEIN SIEVE ELEMENT OCCLUSION B-LIKE"/>
    <property type="match status" value="1"/>
</dbReference>
<evidence type="ECO:0000259" key="2">
    <source>
        <dbReference type="Pfam" id="PF14577"/>
    </source>
</evidence>
<accession>A0AA88VEL7</accession>
<keyword evidence="4" id="KW-1185">Reference proteome</keyword>
<dbReference type="EMBL" id="JAVXUP010002006">
    <property type="protein sequence ID" value="KAK3006338.1"/>
    <property type="molecule type" value="Genomic_DNA"/>
</dbReference>
<dbReference type="AlphaFoldDB" id="A0AA88VEL7"/>
<dbReference type="Pfam" id="PF14577">
    <property type="entry name" value="SEO_C"/>
    <property type="match status" value="1"/>
</dbReference>
<comment type="caution">
    <text evidence="3">The sequence shown here is derived from an EMBL/GenBank/DDBJ whole genome shotgun (WGS) entry which is preliminary data.</text>
</comment>
<dbReference type="InterPro" id="IPR039299">
    <property type="entry name" value="SEOA"/>
</dbReference>
<dbReference type="Pfam" id="PF14576">
    <property type="entry name" value="SEO_N"/>
    <property type="match status" value="1"/>
</dbReference>
<reference evidence="3" key="1">
    <citation type="submission" date="2022-12" db="EMBL/GenBank/DDBJ databases">
        <title>Draft genome assemblies for two species of Escallonia (Escalloniales).</title>
        <authorList>
            <person name="Chanderbali A."/>
            <person name="Dervinis C."/>
            <person name="Anghel I."/>
            <person name="Soltis D."/>
            <person name="Soltis P."/>
            <person name="Zapata F."/>
        </authorList>
    </citation>
    <scope>NUCLEOTIDE SEQUENCE</scope>
    <source>
        <strain evidence="3">UCBG64.0493</strain>
        <tissue evidence="3">Leaf</tissue>
    </source>
</reference>
<evidence type="ECO:0000259" key="1">
    <source>
        <dbReference type="Pfam" id="PF14576"/>
    </source>
</evidence>
<name>A0AA88VEL7_9ASTE</name>